<dbReference type="InterPro" id="IPR007715">
    <property type="entry name" value="Coq4"/>
</dbReference>
<organism evidence="1 2">
    <name type="scientific">Novosphingobium pokkalii</name>
    <dbReference type="NCBI Taxonomy" id="1770194"/>
    <lineage>
        <taxon>Bacteria</taxon>
        <taxon>Pseudomonadati</taxon>
        <taxon>Pseudomonadota</taxon>
        <taxon>Alphaproteobacteria</taxon>
        <taxon>Sphingomonadales</taxon>
        <taxon>Sphingomonadaceae</taxon>
        <taxon>Novosphingobium</taxon>
    </lineage>
</organism>
<reference evidence="2" key="1">
    <citation type="journal article" date="2019" name="Int. J. Syst. Evol. Microbiol.">
        <title>The Global Catalogue of Microorganisms (GCM) 10K type strain sequencing project: providing services to taxonomists for standard genome sequencing and annotation.</title>
        <authorList>
            <consortium name="The Broad Institute Genomics Platform"/>
            <consortium name="The Broad Institute Genome Sequencing Center for Infectious Disease"/>
            <person name="Wu L."/>
            <person name="Ma J."/>
        </authorList>
    </citation>
    <scope>NUCLEOTIDE SEQUENCE [LARGE SCALE GENOMIC DNA]</scope>
    <source>
        <strain evidence="2">KCTC 42224</strain>
    </source>
</reference>
<evidence type="ECO:0000313" key="2">
    <source>
        <dbReference type="Proteomes" id="UP001595683"/>
    </source>
</evidence>
<protein>
    <submittedName>
        <fullName evidence="1">Coq4 family protein</fullName>
    </submittedName>
</protein>
<accession>A0ABV7UZC7</accession>
<sequence length="265" mass="29413">MAGEGGDFAALPLFDPAREKPRLRPLAAFGHFRRLMDNTENTAEVFGIFAALPWRGGGKAGAAFLSTPQGHALALAEPWLPAVLDDHAALRAMPIGSLGQAYCDFMQAEGLTAQGLVDEAERFLADRPRYNDRFQWYMNRLRDVHDLLHVLTGYGRDALGEACVLAFTYPQQPAPGHLFIAWMAALQMKLRLKSRAPVLAAVREAWRRGKACPRLMEQSITALLPLPLDEARQRLGIVPGMVYTRAHAVWRAEGIDPRDLLKHAR</sequence>
<dbReference type="Pfam" id="PF05019">
    <property type="entry name" value="Coq4"/>
    <property type="match status" value="1"/>
</dbReference>
<dbReference type="PANTHER" id="PTHR12922:SF7">
    <property type="entry name" value="UBIQUINONE BIOSYNTHESIS PROTEIN COQ4 HOMOLOG, MITOCHONDRIAL"/>
    <property type="match status" value="1"/>
</dbReference>
<dbReference type="RefSeq" id="WP_191323221.1">
    <property type="nucleotide sequence ID" value="NZ_BMZP01000003.1"/>
</dbReference>
<dbReference type="EMBL" id="JBHRYE010000007">
    <property type="protein sequence ID" value="MFC3670464.1"/>
    <property type="molecule type" value="Genomic_DNA"/>
</dbReference>
<comment type="caution">
    <text evidence="1">The sequence shown here is derived from an EMBL/GenBank/DDBJ whole genome shotgun (WGS) entry which is preliminary data.</text>
</comment>
<gene>
    <name evidence="1" type="ORF">ACFOOT_03415</name>
</gene>
<keyword evidence="2" id="KW-1185">Reference proteome</keyword>
<dbReference type="PANTHER" id="PTHR12922">
    <property type="entry name" value="UBIQUINONE BIOSYNTHESIS PROTEIN"/>
    <property type="match status" value="1"/>
</dbReference>
<dbReference type="Proteomes" id="UP001595683">
    <property type="component" value="Unassembled WGS sequence"/>
</dbReference>
<evidence type="ECO:0000313" key="1">
    <source>
        <dbReference type="EMBL" id="MFC3670464.1"/>
    </source>
</evidence>
<name>A0ABV7UZC7_9SPHN</name>
<proteinExistence type="predicted"/>